<keyword evidence="3" id="KW-1185">Reference proteome</keyword>
<gene>
    <name evidence="2" type="ORF">M408DRAFT_31119</name>
</gene>
<reference evidence="3" key="2">
    <citation type="submission" date="2015-01" db="EMBL/GenBank/DDBJ databases">
        <title>Evolutionary Origins and Diversification of the Mycorrhizal Mutualists.</title>
        <authorList>
            <consortium name="DOE Joint Genome Institute"/>
            <consortium name="Mycorrhizal Genomics Consortium"/>
            <person name="Kohler A."/>
            <person name="Kuo A."/>
            <person name="Nagy L.G."/>
            <person name="Floudas D."/>
            <person name="Copeland A."/>
            <person name="Barry K.W."/>
            <person name="Cichocki N."/>
            <person name="Veneault-Fourrey C."/>
            <person name="LaButti K."/>
            <person name="Lindquist E.A."/>
            <person name="Lipzen A."/>
            <person name="Lundell T."/>
            <person name="Morin E."/>
            <person name="Murat C."/>
            <person name="Riley R."/>
            <person name="Ohm R."/>
            <person name="Sun H."/>
            <person name="Tunlid A."/>
            <person name="Henrissat B."/>
            <person name="Grigoriev I.V."/>
            <person name="Hibbett D.S."/>
            <person name="Martin F."/>
        </authorList>
    </citation>
    <scope>NUCLEOTIDE SEQUENCE [LARGE SCALE GENOMIC DNA]</scope>
    <source>
        <strain evidence="3">MAFF 305830</strain>
    </source>
</reference>
<evidence type="ECO:0000313" key="3">
    <source>
        <dbReference type="Proteomes" id="UP000054097"/>
    </source>
</evidence>
<organism evidence="2 3">
    <name type="scientific">Serendipita vermifera MAFF 305830</name>
    <dbReference type="NCBI Taxonomy" id="933852"/>
    <lineage>
        <taxon>Eukaryota</taxon>
        <taxon>Fungi</taxon>
        <taxon>Dikarya</taxon>
        <taxon>Basidiomycota</taxon>
        <taxon>Agaricomycotina</taxon>
        <taxon>Agaricomycetes</taxon>
        <taxon>Sebacinales</taxon>
        <taxon>Serendipitaceae</taxon>
        <taxon>Serendipita</taxon>
    </lineage>
</organism>
<dbReference type="OrthoDB" id="6077919at2759"/>
<dbReference type="AlphaFoldDB" id="A0A0C2WPG4"/>
<reference evidence="2 3" key="1">
    <citation type="submission" date="2014-04" db="EMBL/GenBank/DDBJ databases">
        <authorList>
            <consortium name="DOE Joint Genome Institute"/>
            <person name="Kuo A."/>
            <person name="Zuccaro A."/>
            <person name="Kohler A."/>
            <person name="Nagy L.G."/>
            <person name="Floudas D."/>
            <person name="Copeland A."/>
            <person name="Barry K.W."/>
            <person name="Cichocki N."/>
            <person name="Veneault-Fourrey C."/>
            <person name="LaButti K."/>
            <person name="Lindquist E.A."/>
            <person name="Lipzen A."/>
            <person name="Lundell T."/>
            <person name="Morin E."/>
            <person name="Murat C."/>
            <person name="Sun H."/>
            <person name="Tunlid A."/>
            <person name="Henrissat B."/>
            <person name="Grigoriev I.V."/>
            <person name="Hibbett D.S."/>
            <person name="Martin F."/>
            <person name="Nordberg H.P."/>
            <person name="Cantor M.N."/>
            <person name="Hua S.X."/>
        </authorList>
    </citation>
    <scope>NUCLEOTIDE SEQUENCE [LARGE SCALE GENOMIC DNA]</scope>
    <source>
        <strain evidence="2 3">MAFF 305830</strain>
    </source>
</reference>
<protein>
    <submittedName>
        <fullName evidence="2">Uncharacterized protein</fullName>
    </submittedName>
</protein>
<sequence>MSDQSVPCPDSSFYKSDCKGCPDCFKLYDELVKKYPELAMDEDAPWPNPAHAPSTMKAFMLHTDTSSAASDQGAVAFTSSPETNTTPVTSGSSTSHRQRYKCAICNRRYDRDQRARDCANKDLGLTPTKVYSNEVLFLEHLASREERSAQCQKCGRSVLRKNMARHRQQACH</sequence>
<name>A0A0C2WPG4_SERVB</name>
<feature type="compositionally biased region" description="Polar residues" evidence="1">
    <location>
        <begin position="77"/>
        <end position="94"/>
    </location>
</feature>
<feature type="region of interest" description="Disordered" evidence="1">
    <location>
        <begin position="70"/>
        <end position="94"/>
    </location>
</feature>
<evidence type="ECO:0000256" key="1">
    <source>
        <dbReference type="SAM" id="MobiDB-lite"/>
    </source>
</evidence>
<dbReference type="Proteomes" id="UP000054097">
    <property type="component" value="Unassembled WGS sequence"/>
</dbReference>
<evidence type="ECO:0000313" key="2">
    <source>
        <dbReference type="EMBL" id="KIM19552.1"/>
    </source>
</evidence>
<dbReference type="EMBL" id="KN824629">
    <property type="protein sequence ID" value="KIM19552.1"/>
    <property type="molecule type" value="Genomic_DNA"/>
</dbReference>
<proteinExistence type="predicted"/>
<accession>A0A0C2WPG4</accession>
<dbReference type="HOGENOM" id="CLU_101098_0_0_1"/>